<dbReference type="SUPFAM" id="SSF56399">
    <property type="entry name" value="ADP-ribosylation"/>
    <property type="match status" value="1"/>
</dbReference>
<comment type="caution">
    <text evidence="1">The sequence shown here is derived from an EMBL/GenBank/DDBJ whole genome shotgun (WGS) entry which is preliminary data.</text>
</comment>
<dbReference type="PANTHER" id="PTHR34129">
    <property type="entry name" value="BLR1139 PROTEIN"/>
    <property type="match status" value="1"/>
</dbReference>
<name>A0A8B2P5V8_9HYPH</name>
<proteinExistence type="predicted"/>
<reference evidence="1 2" key="1">
    <citation type="submission" date="2018-05" db="EMBL/GenBank/DDBJ databases">
        <title>Acuticoccus sediminis sp. nov., isolated from deep-sea sediment of Indian Ocean.</title>
        <authorList>
            <person name="Liu X."/>
            <person name="Lai Q."/>
            <person name="Du Y."/>
            <person name="Sun F."/>
            <person name="Zhang X."/>
            <person name="Wang S."/>
            <person name="Shao Z."/>
        </authorList>
    </citation>
    <scope>NUCLEOTIDE SEQUENCE [LARGE SCALE GENOMIC DNA]</scope>
    <source>
        <strain evidence="1 2">PTG4-2</strain>
    </source>
</reference>
<dbReference type="AlphaFoldDB" id="A0A8B2P5V8"/>
<dbReference type="PANTHER" id="PTHR34129:SF1">
    <property type="entry name" value="DUF952 DOMAIN-CONTAINING PROTEIN"/>
    <property type="match status" value="1"/>
</dbReference>
<dbReference type="EMBL" id="QHHQ01000001">
    <property type="protein sequence ID" value="RAI04472.1"/>
    <property type="molecule type" value="Genomic_DNA"/>
</dbReference>
<dbReference type="Proteomes" id="UP000249590">
    <property type="component" value="Unassembled WGS sequence"/>
</dbReference>
<dbReference type="Pfam" id="PF06108">
    <property type="entry name" value="DUF952"/>
    <property type="match status" value="1"/>
</dbReference>
<gene>
    <name evidence="1" type="ORF">DLJ53_02655</name>
</gene>
<protein>
    <submittedName>
        <fullName evidence="1">DUF952 domain-containing protein</fullName>
    </submittedName>
</protein>
<evidence type="ECO:0000313" key="2">
    <source>
        <dbReference type="Proteomes" id="UP000249590"/>
    </source>
</evidence>
<accession>A0A8B2P5V8</accession>
<keyword evidence="2" id="KW-1185">Reference proteome</keyword>
<dbReference type="OrthoDB" id="9799937at2"/>
<evidence type="ECO:0000313" key="1">
    <source>
        <dbReference type="EMBL" id="RAI04472.1"/>
    </source>
</evidence>
<dbReference type="Gene3D" id="3.20.170.20">
    <property type="entry name" value="Protein of unknown function DUF952"/>
    <property type="match status" value="1"/>
</dbReference>
<sequence length="105" mass="11891">MYKLLRPTELATFVTKWTFEGSEDDVRDGFIHLSTEGQMSGTLEKHFSRDSNIFALDCSLLIGTAKLVWEPSRGGQLFPHLYRPLQMSDVRAIIPLPGKIWPVAI</sequence>
<organism evidence="1 2">
    <name type="scientific">Acuticoccus sediminis</name>
    <dbReference type="NCBI Taxonomy" id="2184697"/>
    <lineage>
        <taxon>Bacteria</taxon>
        <taxon>Pseudomonadati</taxon>
        <taxon>Pseudomonadota</taxon>
        <taxon>Alphaproteobacteria</taxon>
        <taxon>Hyphomicrobiales</taxon>
        <taxon>Amorphaceae</taxon>
        <taxon>Acuticoccus</taxon>
    </lineage>
</organism>
<dbReference type="InterPro" id="IPR009297">
    <property type="entry name" value="DUF952"/>
</dbReference>